<sequence>MDINFYLQQIIDLKRELKKKDKKILDLEANERHQRRLKDDIREILTNFDERISFIGLKLDSVKIRKIENNDNLIFKLGILEKIKIDINKVLFFKDKHFISDFVYNAFVTEFDLPLPSLHYIKILRKSLNSKFDLNVNVRNSRFVNIKSRIAGQLNAFLSNLEEEFDDNIPLRIKLSADGTNIGRNLKLINYTFTLLNEFQGIK</sequence>
<dbReference type="AlphaFoldDB" id="A0A814RQC8"/>
<dbReference type="Proteomes" id="UP000663879">
    <property type="component" value="Unassembled WGS sequence"/>
</dbReference>
<gene>
    <name evidence="2" type="ORF">OXX778_LOCUS22712</name>
</gene>
<evidence type="ECO:0000313" key="3">
    <source>
        <dbReference type="Proteomes" id="UP000663879"/>
    </source>
</evidence>
<evidence type="ECO:0000313" key="2">
    <source>
        <dbReference type="EMBL" id="CAF1136527.1"/>
    </source>
</evidence>
<proteinExistence type="predicted"/>
<accession>A0A814RQC8</accession>
<feature type="coiled-coil region" evidence="1">
    <location>
        <begin position="3"/>
        <end position="30"/>
    </location>
</feature>
<dbReference type="EMBL" id="CAJNOC010010109">
    <property type="protein sequence ID" value="CAF1136527.1"/>
    <property type="molecule type" value="Genomic_DNA"/>
</dbReference>
<keyword evidence="1" id="KW-0175">Coiled coil</keyword>
<evidence type="ECO:0000256" key="1">
    <source>
        <dbReference type="SAM" id="Coils"/>
    </source>
</evidence>
<dbReference type="OrthoDB" id="5982080at2759"/>
<reference evidence="2" key="1">
    <citation type="submission" date="2021-02" db="EMBL/GenBank/DDBJ databases">
        <authorList>
            <person name="Nowell W R."/>
        </authorList>
    </citation>
    <scope>NUCLEOTIDE SEQUENCE</scope>
    <source>
        <strain evidence="2">Ploen Becks lab</strain>
    </source>
</reference>
<organism evidence="2 3">
    <name type="scientific">Brachionus calyciflorus</name>
    <dbReference type="NCBI Taxonomy" id="104777"/>
    <lineage>
        <taxon>Eukaryota</taxon>
        <taxon>Metazoa</taxon>
        <taxon>Spiralia</taxon>
        <taxon>Gnathifera</taxon>
        <taxon>Rotifera</taxon>
        <taxon>Eurotatoria</taxon>
        <taxon>Monogononta</taxon>
        <taxon>Pseudotrocha</taxon>
        <taxon>Ploima</taxon>
        <taxon>Brachionidae</taxon>
        <taxon>Brachionus</taxon>
    </lineage>
</organism>
<keyword evidence="3" id="KW-1185">Reference proteome</keyword>
<name>A0A814RQC8_9BILA</name>
<comment type="caution">
    <text evidence="2">The sequence shown here is derived from an EMBL/GenBank/DDBJ whole genome shotgun (WGS) entry which is preliminary data.</text>
</comment>
<protein>
    <submittedName>
        <fullName evidence="2">Uncharacterized protein</fullName>
    </submittedName>
</protein>